<organism evidence="1 2">
    <name type="scientific">Paenibacillus helianthi</name>
    <dbReference type="NCBI Taxonomy" id="1349432"/>
    <lineage>
        <taxon>Bacteria</taxon>
        <taxon>Bacillati</taxon>
        <taxon>Bacillota</taxon>
        <taxon>Bacilli</taxon>
        <taxon>Bacillales</taxon>
        <taxon>Paenibacillaceae</taxon>
        <taxon>Paenibacillus</taxon>
    </lineage>
</organism>
<accession>A0ABX3EV81</accession>
<name>A0ABX3EV81_9BACL</name>
<keyword evidence="2" id="KW-1185">Reference proteome</keyword>
<evidence type="ECO:0000313" key="1">
    <source>
        <dbReference type="EMBL" id="OKP88379.1"/>
    </source>
</evidence>
<comment type="caution">
    <text evidence="1">The sequence shown here is derived from an EMBL/GenBank/DDBJ whole genome shotgun (WGS) entry which is preliminary data.</text>
</comment>
<proteinExistence type="predicted"/>
<reference evidence="1 2" key="1">
    <citation type="submission" date="2016-03" db="EMBL/GenBank/DDBJ databases">
        <authorList>
            <person name="Sant'Anna F.H."/>
            <person name="Ambrosini A."/>
            <person name="Souza R."/>
            <person name="Bach E."/>
            <person name="Fernandes G."/>
            <person name="Balsanelli E."/>
            <person name="Baura V.A."/>
            <person name="Souza E.M."/>
            <person name="Passaglia L."/>
        </authorList>
    </citation>
    <scope>NUCLEOTIDE SEQUENCE [LARGE SCALE GENOMIC DNA]</scope>
    <source>
        <strain evidence="1 2">P26E</strain>
    </source>
</reference>
<protein>
    <submittedName>
        <fullName evidence="1">Uncharacterized protein</fullName>
    </submittedName>
</protein>
<sequence>MKDKLEVLDKNLVPVGKLVSAYEETRKRRMNSDYEMSFLVPMISEDSGLRRSKNLRIKQ</sequence>
<evidence type="ECO:0000313" key="2">
    <source>
        <dbReference type="Proteomes" id="UP000186058"/>
    </source>
</evidence>
<dbReference type="Proteomes" id="UP000186058">
    <property type="component" value="Unassembled WGS sequence"/>
</dbReference>
<dbReference type="EMBL" id="LVWI01000031">
    <property type="protein sequence ID" value="OKP88379.1"/>
    <property type="molecule type" value="Genomic_DNA"/>
</dbReference>
<gene>
    <name evidence="1" type="ORF">A3844_08400</name>
</gene>